<keyword evidence="3" id="KW-0227">DNA damage</keyword>
<dbReference type="Gene3D" id="1.10.486.10">
    <property type="entry name" value="PCRA, domain 4"/>
    <property type="match status" value="1"/>
</dbReference>
<dbReference type="EC" id="5.6.2.4" evidence="12"/>
<dbReference type="InterPro" id="IPR014017">
    <property type="entry name" value="DNA_helicase_UvrD-like_C"/>
</dbReference>
<keyword evidence="6" id="KW-0269">Exonuclease</keyword>
<dbReference type="GO" id="GO:0004527">
    <property type="term" value="F:exonuclease activity"/>
    <property type="evidence" value="ECO:0007669"/>
    <property type="project" value="UniProtKB-KW"/>
</dbReference>
<evidence type="ECO:0000256" key="8">
    <source>
        <dbReference type="ARBA" id="ARBA00023125"/>
    </source>
</evidence>
<evidence type="ECO:0000256" key="10">
    <source>
        <dbReference type="ARBA" id="ARBA00023235"/>
    </source>
</evidence>
<evidence type="ECO:0000256" key="7">
    <source>
        <dbReference type="ARBA" id="ARBA00022840"/>
    </source>
</evidence>
<dbReference type="Pfam" id="PF12705">
    <property type="entry name" value="PDDEXK_1"/>
    <property type="match status" value="1"/>
</dbReference>
<evidence type="ECO:0000256" key="12">
    <source>
        <dbReference type="ARBA" id="ARBA00034808"/>
    </source>
</evidence>
<keyword evidence="8" id="KW-0238">DNA-binding</keyword>
<evidence type="ECO:0000256" key="2">
    <source>
        <dbReference type="ARBA" id="ARBA00022741"/>
    </source>
</evidence>
<dbReference type="PANTHER" id="PTHR11070">
    <property type="entry name" value="UVRD / RECB / PCRA DNA HELICASE FAMILY MEMBER"/>
    <property type="match status" value="1"/>
</dbReference>
<evidence type="ECO:0000256" key="4">
    <source>
        <dbReference type="ARBA" id="ARBA00022801"/>
    </source>
</evidence>
<dbReference type="Proteomes" id="UP000198926">
    <property type="component" value="Unassembled WGS sequence"/>
</dbReference>
<dbReference type="STRING" id="1123755.SAMN05444714_2368"/>
<dbReference type="GO" id="GO:0003677">
    <property type="term" value="F:DNA binding"/>
    <property type="evidence" value="ECO:0007669"/>
    <property type="project" value="UniProtKB-KW"/>
</dbReference>
<dbReference type="SUPFAM" id="SSF52540">
    <property type="entry name" value="P-loop containing nucleoside triphosphate hydrolases"/>
    <property type="match status" value="1"/>
</dbReference>
<comment type="catalytic activity">
    <reaction evidence="11">
        <text>Couples ATP hydrolysis with the unwinding of duplex DNA by translocating in the 3'-5' direction.</text>
        <dbReference type="EC" id="5.6.2.4"/>
    </reaction>
</comment>
<dbReference type="Gene3D" id="3.90.320.10">
    <property type="match status" value="1"/>
</dbReference>
<dbReference type="RefSeq" id="WP_090208646.1">
    <property type="nucleotide sequence ID" value="NZ_FOZM01000002.1"/>
</dbReference>
<dbReference type="InterPro" id="IPR014151">
    <property type="entry name" value="DNA_helicase_AddA"/>
</dbReference>
<evidence type="ECO:0000313" key="19">
    <source>
        <dbReference type="Proteomes" id="UP000198926"/>
    </source>
</evidence>
<dbReference type="EMBL" id="FOZM01000002">
    <property type="protein sequence ID" value="SFS19829.1"/>
    <property type="molecule type" value="Genomic_DNA"/>
</dbReference>
<comment type="catalytic activity">
    <reaction evidence="14">
        <text>ATP + H2O = ADP + phosphate + H(+)</text>
        <dbReference type="Rhea" id="RHEA:13065"/>
        <dbReference type="ChEBI" id="CHEBI:15377"/>
        <dbReference type="ChEBI" id="CHEBI:15378"/>
        <dbReference type="ChEBI" id="CHEBI:30616"/>
        <dbReference type="ChEBI" id="CHEBI:43474"/>
        <dbReference type="ChEBI" id="CHEBI:456216"/>
        <dbReference type="EC" id="5.6.2.4"/>
    </reaction>
</comment>
<evidence type="ECO:0000256" key="11">
    <source>
        <dbReference type="ARBA" id="ARBA00034617"/>
    </source>
</evidence>
<dbReference type="OrthoDB" id="9810135at2"/>
<dbReference type="InterPro" id="IPR000212">
    <property type="entry name" value="DNA_helicase_UvrD/REP"/>
</dbReference>
<accession>A0A1I6MVX7</accession>
<name>A0A1I6MVX7_9RHOB</name>
<evidence type="ECO:0000256" key="14">
    <source>
        <dbReference type="ARBA" id="ARBA00048988"/>
    </source>
</evidence>
<dbReference type="GO" id="GO:0005524">
    <property type="term" value="F:ATP binding"/>
    <property type="evidence" value="ECO:0007669"/>
    <property type="project" value="UniProtKB-UniRule"/>
</dbReference>
<evidence type="ECO:0000256" key="3">
    <source>
        <dbReference type="ARBA" id="ARBA00022763"/>
    </source>
</evidence>
<sequence length="1111" mass="123355">MIRDEATQRQVDAANPKFSTWLSANAGSGKTRVLTDRVARLLLEDVSPQNILCLTYTKAAATEMQNRLFLRLGQWAMMADEDLRGTLNELGVERQVGPDQLTKARTLFARAIETPGGLKIQTIHSFCAGVLRRFPLEAQVSPQFREMEDRDAELLRAEVVDTLLTGPDAGAVNDMLRHFTGDDLSKLTAEITRNRDAFLQPFKADELRQFLNVPDGASANAFVNEVYDEVLLRDLSDACASGSKSDITLSQNLKALLAAKLDPHRRLAALEGMFLTGKSAKEPYTAKIGKLPTKATRLAQPDLMSRVEDLMTRIEEIRPQRLALRSFERTEALYNFATRFVPAYERRKLMMGALDFDDLIRKARALLTDRDVAQWVLFRLDGGIDHILVDEAQDTSPTQWSVIENLAQEFAAGDGANTGRERTVFVVGDKKQSIYSFQGADPDAFDAMREHFAKAQTDIGKTLFDTSLKHSFRSAQAILSVVDACFTGERAKGMDDSISHLAFKENMPGRVDLWPVVEKPQIEDTREWYKPVDEPSATDHTVVLAERIAAQIGYLIKNESIPEEIGNTGTYNRRKITEGDFLILVQRRSDLFAEIIRACKAANLKIAGADRLRVGAELAVKDLAALLSFLALPEDDLSLAAALRSPLFGWSEQDLFTLAHHRPPKSFLWAALRNSDHNATRAILDDLRSQADFLRPYDLLERILIRHDGRRKLLARLGPEAEDGIDALLAQALAYESGNVPNLTGFLSWMQTDDIEVKRQMESQGDRIRVMTVHGAKGLEAPIVILPDTAKRDVPLRPELLPVGDQVVWKPLADDIPDTLKPIRESILEKERRERMRLLYVAMTRAEKWLIVGAAGDVGDGDASWYNIIQDGMSERGAYEATSGELPITRVSTLDWDVGEVTTPEQKPKTQIVLPEFGHVSAPVTEQTLSPSDLGGAKVLAGEHDTSESDAAKARGTMIHRLLEHLPETPPDRRLTVGLQLAEGQHELVEAISALIENNKLSWLWCSDALTEVDITADIQGLGRIHGAIDRLIVTETTVTAIDYKSNRLVPREASETPAGLLRQMAVYHAALRQIFPDRQVEVAILWTETGELMPIPEAVLGNALGLVTAS</sequence>
<evidence type="ECO:0000259" key="16">
    <source>
        <dbReference type="PROSITE" id="PS51198"/>
    </source>
</evidence>
<evidence type="ECO:0000256" key="5">
    <source>
        <dbReference type="ARBA" id="ARBA00022806"/>
    </source>
</evidence>
<dbReference type="PROSITE" id="PS51217">
    <property type="entry name" value="UVRD_HELICASE_CTER"/>
    <property type="match status" value="1"/>
</dbReference>
<keyword evidence="5 15" id="KW-0347">Helicase</keyword>
<evidence type="ECO:0000256" key="6">
    <source>
        <dbReference type="ARBA" id="ARBA00022839"/>
    </source>
</evidence>
<dbReference type="NCBIfam" id="TIGR02784">
    <property type="entry name" value="addA_alphas"/>
    <property type="match status" value="1"/>
</dbReference>
<keyword evidence="4 15" id="KW-0378">Hydrolase</keyword>
<evidence type="ECO:0000256" key="15">
    <source>
        <dbReference type="PROSITE-ProRule" id="PRU00560"/>
    </source>
</evidence>
<feature type="domain" description="UvrD-like helicase C-terminal" evidence="17">
    <location>
        <begin position="494"/>
        <end position="778"/>
    </location>
</feature>
<dbReference type="GO" id="GO:0005829">
    <property type="term" value="C:cytosol"/>
    <property type="evidence" value="ECO:0007669"/>
    <property type="project" value="TreeGrafter"/>
</dbReference>
<dbReference type="SUPFAM" id="SSF52980">
    <property type="entry name" value="Restriction endonuclease-like"/>
    <property type="match status" value="1"/>
</dbReference>
<gene>
    <name evidence="18" type="ORF">SAMN05444714_2368</name>
</gene>
<evidence type="ECO:0000259" key="17">
    <source>
        <dbReference type="PROSITE" id="PS51217"/>
    </source>
</evidence>
<feature type="binding site" evidence="15">
    <location>
        <begin position="24"/>
        <end position="31"/>
    </location>
    <ligand>
        <name>ATP</name>
        <dbReference type="ChEBI" id="CHEBI:30616"/>
    </ligand>
</feature>
<proteinExistence type="predicted"/>
<keyword evidence="19" id="KW-1185">Reference proteome</keyword>
<keyword evidence="9" id="KW-0234">DNA repair</keyword>
<dbReference type="PROSITE" id="PS51198">
    <property type="entry name" value="UVRD_HELICASE_ATP_BIND"/>
    <property type="match status" value="1"/>
</dbReference>
<evidence type="ECO:0000256" key="1">
    <source>
        <dbReference type="ARBA" id="ARBA00022722"/>
    </source>
</evidence>
<dbReference type="GO" id="GO:0043138">
    <property type="term" value="F:3'-5' DNA helicase activity"/>
    <property type="evidence" value="ECO:0007669"/>
    <property type="project" value="UniProtKB-EC"/>
</dbReference>
<evidence type="ECO:0000256" key="9">
    <source>
        <dbReference type="ARBA" id="ARBA00023204"/>
    </source>
</evidence>
<feature type="domain" description="UvrD-like helicase ATP-binding" evidence="16">
    <location>
        <begin position="3"/>
        <end position="475"/>
    </location>
</feature>
<keyword evidence="7 15" id="KW-0067">ATP-binding</keyword>
<dbReference type="Gene3D" id="3.40.50.300">
    <property type="entry name" value="P-loop containing nucleotide triphosphate hydrolases"/>
    <property type="match status" value="4"/>
</dbReference>
<dbReference type="InterPro" id="IPR014016">
    <property type="entry name" value="UvrD-like_ATP-bd"/>
</dbReference>
<dbReference type="Pfam" id="PF00580">
    <property type="entry name" value="UvrD-helicase"/>
    <property type="match status" value="1"/>
</dbReference>
<dbReference type="PANTHER" id="PTHR11070:SF2">
    <property type="entry name" value="ATP-DEPENDENT DNA HELICASE SRS2"/>
    <property type="match status" value="1"/>
</dbReference>
<dbReference type="InterPro" id="IPR011604">
    <property type="entry name" value="PDDEXK-like_dom_sf"/>
</dbReference>
<dbReference type="InterPro" id="IPR011335">
    <property type="entry name" value="Restrct_endonuc-II-like"/>
</dbReference>
<dbReference type="AlphaFoldDB" id="A0A1I6MVX7"/>
<keyword evidence="10" id="KW-0413">Isomerase</keyword>
<dbReference type="Pfam" id="PF13361">
    <property type="entry name" value="UvrD_C"/>
    <property type="match status" value="1"/>
</dbReference>
<dbReference type="InterPro" id="IPR027417">
    <property type="entry name" value="P-loop_NTPase"/>
</dbReference>
<evidence type="ECO:0000256" key="13">
    <source>
        <dbReference type="ARBA" id="ARBA00034923"/>
    </source>
</evidence>
<dbReference type="GO" id="GO:0033202">
    <property type="term" value="C:DNA helicase complex"/>
    <property type="evidence" value="ECO:0007669"/>
    <property type="project" value="TreeGrafter"/>
</dbReference>
<keyword evidence="2 15" id="KW-0547">Nucleotide-binding</keyword>
<reference evidence="18 19" key="1">
    <citation type="submission" date="2016-10" db="EMBL/GenBank/DDBJ databases">
        <authorList>
            <person name="de Groot N.N."/>
        </authorList>
    </citation>
    <scope>NUCLEOTIDE SEQUENCE [LARGE SCALE GENOMIC DNA]</scope>
    <source>
        <strain evidence="18 19">DSM 29433</strain>
    </source>
</reference>
<protein>
    <recommendedName>
        <fullName evidence="12">DNA 3'-5' helicase</fullName>
        <ecNumber evidence="12">5.6.2.4</ecNumber>
    </recommendedName>
    <alternativeName>
        <fullName evidence="13">DNA 3'-5' helicase II</fullName>
    </alternativeName>
</protein>
<dbReference type="GO" id="GO:0000725">
    <property type="term" value="P:recombinational repair"/>
    <property type="evidence" value="ECO:0007669"/>
    <property type="project" value="TreeGrafter"/>
</dbReference>
<organism evidence="18 19">
    <name type="scientific">Yoonia litorea</name>
    <dbReference type="NCBI Taxonomy" id="1123755"/>
    <lineage>
        <taxon>Bacteria</taxon>
        <taxon>Pseudomonadati</taxon>
        <taxon>Pseudomonadota</taxon>
        <taxon>Alphaproteobacteria</taxon>
        <taxon>Rhodobacterales</taxon>
        <taxon>Paracoccaceae</taxon>
        <taxon>Yoonia</taxon>
    </lineage>
</organism>
<evidence type="ECO:0000313" key="18">
    <source>
        <dbReference type="EMBL" id="SFS19829.1"/>
    </source>
</evidence>
<dbReference type="InterPro" id="IPR038726">
    <property type="entry name" value="PDDEXK_AddAB-type"/>
</dbReference>
<keyword evidence="1" id="KW-0540">Nuclease</keyword>